<evidence type="ECO:0000313" key="3">
    <source>
        <dbReference type="Proteomes" id="UP000001818"/>
    </source>
</evidence>
<keyword evidence="1" id="KW-1133">Transmembrane helix</keyword>
<keyword evidence="1" id="KW-0472">Membrane</keyword>
<protein>
    <submittedName>
        <fullName evidence="2">Uncharacterized protein</fullName>
    </submittedName>
</protein>
<dbReference type="Proteomes" id="UP000001818">
    <property type="component" value="Chromosome"/>
</dbReference>
<dbReference type="KEGG" id="rpd:RPD_4016"/>
<feature type="transmembrane region" description="Helical" evidence="1">
    <location>
        <begin position="225"/>
        <end position="246"/>
    </location>
</feature>
<accession>Q131K4</accession>
<dbReference type="AlphaFoldDB" id="Q131K4"/>
<reference evidence="2 3" key="1">
    <citation type="submission" date="2006-03" db="EMBL/GenBank/DDBJ databases">
        <title>Complete sequence of Rhodopseudomonas palustris BisB5.</title>
        <authorList>
            <consortium name="US DOE Joint Genome Institute"/>
            <person name="Copeland A."/>
            <person name="Lucas S."/>
            <person name="Lapidus A."/>
            <person name="Barry K."/>
            <person name="Detter J.C."/>
            <person name="Glavina del Rio T."/>
            <person name="Hammon N."/>
            <person name="Israni S."/>
            <person name="Dalin E."/>
            <person name="Tice H."/>
            <person name="Pitluck S."/>
            <person name="Chain P."/>
            <person name="Malfatti S."/>
            <person name="Shin M."/>
            <person name="Vergez L."/>
            <person name="Schmutz J."/>
            <person name="Larimer F."/>
            <person name="Land M."/>
            <person name="Hauser L."/>
            <person name="Pelletier D.A."/>
            <person name="Kyrpides N."/>
            <person name="Lykidis A."/>
            <person name="Oda Y."/>
            <person name="Harwood C.S."/>
            <person name="Richardson P."/>
        </authorList>
    </citation>
    <scope>NUCLEOTIDE SEQUENCE [LARGE SCALE GENOMIC DNA]</scope>
    <source>
        <strain evidence="2 3">BisB5</strain>
    </source>
</reference>
<organism evidence="2 3">
    <name type="scientific">Rhodopseudomonas palustris (strain BisB5)</name>
    <dbReference type="NCBI Taxonomy" id="316057"/>
    <lineage>
        <taxon>Bacteria</taxon>
        <taxon>Pseudomonadati</taxon>
        <taxon>Pseudomonadota</taxon>
        <taxon>Alphaproteobacteria</taxon>
        <taxon>Hyphomicrobiales</taxon>
        <taxon>Nitrobacteraceae</taxon>
        <taxon>Rhodopseudomonas</taxon>
    </lineage>
</organism>
<proteinExistence type="predicted"/>
<sequence length="274" mass="30665">MIDHAATTLMEPMQPDPHPLVDAATTSRFAVTRRWLARVSGWSAKATFRIKRGPPAVTIEELGKSWELTAEHRAALLQLGATKPGAAFIDEKVANINRAAFHRSAFALNAVTHLLFVDLAAQLLLSLTELKLALVALNLLLALVAHLQMRENFRALLAGPRALPKKRRMWGLLSNPRYNKAVKKSSKPYARSAWKEMTLYRSAYFFNAAAIFLGSQFILPPERLIFPFGFLIGKITGLVTTIVMFFDGWRGIRAGDDARLAREREVSVYRNLKI</sequence>
<feature type="transmembrane region" description="Helical" evidence="1">
    <location>
        <begin position="130"/>
        <end position="147"/>
    </location>
</feature>
<dbReference type="STRING" id="316057.RPD_4016"/>
<dbReference type="eggNOG" id="ENOG5033QD0">
    <property type="taxonomic scope" value="Bacteria"/>
</dbReference>
<evidence type="ECO:0000256" key="1">
    <source>
        <dbReference type="SAM" id="Phobius"/>
    </source>
</evidence>
<name>Q131K4_RHOPS</name>
<dbReference type="HOGENOM" id="CLU_1057186_0_0_5"/>
<gene>
    <name evidence="2" type="ordered locus">RPD_4016</name>
</gene>
<keyword evidence="1" id="KW-0812">Transmembrane</keyword>
<dbReference type="EMBL" id="CP000283">
    <property type="protein sequence ID" value="ABE41235.1"/>
    <property type="molecule type" value="Genomic_DNA"/>
</dbReference>
<feature type="transmembrane region" description="Helical" evidence="1">
    <location>
        <begin position="199"/>
        <end position="219"/>
    </location>
</feature>
<evidence type="ECO:0000313" key="2">
    <source>
        <dbReference type="EMBL" id="ABE41235.1"/>
    </source>
</evidence>